<evidence type="ECO:0000256" key="9">
    <source>
        <dbReference type="SAM" id="Phobius"/>
    </source>
</evidence>
<evidence type="ECO:0000313" key="10">
    <source>
        <dbReference type="EMBL" id="KAB7495562.1"/>
    </source>
</evidence>
<keyword evidence="6 9" id="KW-1133">Transmembrane helix</keyword>
<evidence type="ECO:0000313" key="11">
    <source>
        <dbReference type="Proteomes" id="UP000326759"/>
    </source>
</evidence>
<organism evidence="10 11">
    <name type="scientific">Armadillidium nasatum</name>
    <dbReference type="NCBI Taxonomy" id="96803"/>
    <lineage>
        <taxon>Eukaryota</taxon>
        <taxon>Metazoa</taxon>
        <taxon>Ecdysozoa</taxon>
        <taxon>Arthropoda</taxon>
        <taxon>Crustacea</taxon>
        <taxon>Multicrustacea</taxon>
        <taxon>Malacostraca</taxon>
        <taxon>Eumalacostraca</taxon>
        <taxon>Peracarida</taxon>
        <taxon>Isopoda</taxon>
        <taxon>Oniscidea</taxon>
        <taxon>Crinocheta</taxon>
        <taxon>Armadillidiidae</taxon>
        <taxon>Armadillidium</taxon>
    </lineage>
</organism>
<feature type="transmembrane region" description="Helical" evidence="9">
    <location>
        <begin position="20"/>
        <end position="38"/>
    </location>
</feature>
<keyword evidence="4 9" id="KW-0812">Transmembrane</keyword>
<dbReference type="InterPro" id="IPR051389">
    <property type="entry name" value="Cytochrome_c_oxidase_VIc"/>
</dbReference>
<dbReference type="InterPro" id="IPR037169">
    <property type="entry name" value="Cytochrome_c_oxidase_VIc_sf"/>
</dbReference>
<dbReference type="GO" id="GO:0006119">
    <property type="term" value="P:oxidative phosphorylation"/>
    <property type="evidence" value="ECO:0007669"/>
    <property type="project" value="UniProtKB-UniPathway"/>
</dbReference>
<dbReference type="InterPro" id="IPR034884">
    <property type="entry name" value="Cytochrome_c_oxidase_VIc/VIIs"/>
</dbReference>
<dbReference type="Gene3D" id="4.10.93.10">
    <property type="entry name" value="Mitochondrial cytochrome c oxidase subunit VIc/VIIs"/>
    <property type="match status" value="1"/>
</dbReference>
<comment type="subcellular location">
    <subcellularLocation>
        <location evidence="1">Mitochondrion inner membrane</location>
        <topology evidence="1">Single-pass membrane protein</topology>
    </subcellularLocation>
</comment>
<evidence type="ECO:0000256" key="3">
    <source>
        <dbReference type="ARBA" id="ARBA00007204"/>
    </source>
</evidence>
<evidence type="ECO:0000256" key="4">
    <source>
        <dbReference type="ARBA" id="ARBA00022692"/>
    </source>
</evidence>
<name>A0A5N5SNZ9_9CRUS</name>
<keyword evidence="11" id="KW-1185">Reference proteome</keyword>
<keyword evidence="7" id="KW-0496">Mitochondrion</keyword>
<sequence length="76" mass="8623">MSLAKPKMRGLLASQITKNITVACILGVVSAVAWKYGVMEPRKKRYADFYKTYDAEADFERMRKLGLFQSCPADED</sequence>
<keyword evidence="5" id="KW-0999">Mitochondrion inner membrane</keyword>
<proteinExistence type="inferred from homology"/>
<evidence type="ECO:0000256" key="5">
    <source>
        <dbReference type="ARBA" id="ARBA00022792"/>
    </source>
</evidence>
<dbReference type="EMBL" id="SEYY01022423">
    <property type="protein sequence ID" value="KAB7495562.1"/>
    <property type="molecule type" value="Genomic_DNA"/>
</dbReference>
<dbReference type="CDD" id="cd22901">
    <property type="entry name" value="CcO_VIc"/>
    <property type="match status" value="1"/>
</dbReference>
<comment type="pathway">
    <text evidence="2">Energy metabolism; oxidative phosphorylation.</text>
</comment>
<dbReference type="OrthoDB" id="10051322at2759"/>
<dbReference type="PANTHER" id="PTHR48416:SF1">
    <property type="entry name" value="CYTOCHROME C OXIDASE SUBUNIT 6C"/>
    <property type="match status" value="1"/>
</dbReference>
<evidence type="ECO:0000256" key="2">
    <source>
        <dbReference type="ARBA" id="ARBA00004673"/>
    </source>
</evidence>
<dbReference type="GO" id="GO:0005743">
    <property type="term" value="C:mitochondrial inner membrane"/>
    <property type="evidence" value="ECO:0007669"/>
    <property type="project" value="UniProtKB-SubCell"/>
</dbReference>
<evidence type="ECO:0000256" key="7">
    <source>
        <dbReference type="ARBA" id="ARBA00023128"/>
    </source>
</evidence>
<reference evidence="10 11" key="1">
    <citation type="journal article" date="2019" name="PLoS Biol.">
        <title>Sex chromosomes control vertical transmission of feminizing Wolbachia symbionts in an isopod.</title>
        <authorList>
            <person name="Becking T."/>
            <person name="Chebbi M.A."/>
            <person name="Giraud I."/>
            <person name="Moumen B."/>
            <person name="Laverre T."/>
            <person name="Caubet Y."/>
            <person name="Peccoud J."/>
            <person name="Gilbert C."/>
            <person name="Cordaux R."/>
        </authorList>
    </citation>
    <scope>NUCLEOTIDE SEQUENCE [LARGE SCALE GENOMIC DNA]</scope>
    <source>
        <strain evidence="10">ANa2</strain>
        <tissue evidence="10">Whole body excluding digestive tract and cuticle</tissue>
    </source>
</reference>
<dbReference type="Proteomes" id="UP000326759">
    <property type="component" value="Unassembled WGS sequence"/>
</dbReference>
<dbReference type="PANTHER" id="PTHR48416">
    <property type="entry name" value="CYTOCHROME C OXIDASE SUBUNIT 6C"/>
    <property type="match status" value="1"/>
</dbReference>
<protein>
    <submittedName>
        <fullName evidence="10">Cytochrome c oxidase subunit 6C-1</fullName>
    </submittedName>
</protein>
<gene>
    <name evidence="10" type="primary">CX6C1</name>
    <name evidence="10" type="ORF">Anas_06399</name>
</gene>
<comment type="similarity">
    <text evidence="3">Belongs to the cytochrome c oxidase subunit 6c family.</text>
</comment>
<evidence type="ECO:0000256" key="6">
    <source>
        <dbReference type="ARBA" id="ARBA00022989"/>
    </source>
</evidence>
<keyword evidence="8 9" id="KW-0472">Membrane</keyword>
<accession>A0A5N5SNZ9</accession>
<dbReference type="Pfam" id="PF02937">
    <property type="entry name" value="COX6C"/>
    <property type="match status" value="1"/>
</dbReference>
<dbReference type="SUPFAM" id="SSF81415">
    <property type="entry name" value="Mitochondrial cytochrome c oxidase subunit VIc"/>
    <property type="match status" value="1"/>
</dbReference>
<dbReference type="UniPathway" id="UPA00705"/>
<evidence type="ECO:0000256" key="1">
    <source>
        <dbReference type="ARBA" id="ARBA00004434"/>
    </source>
</evidence>
<evidence type="ECO:0000256" key="8">
    <source>
        <dbReference type="ARBA" id="ARBA00023136"/>
    </source>
</evidence>
<dbReference type="AlphaFoldDB" id="A0A5N5SNZ9"/>
<comment type="caution">
    <text evidence="10">The sequence shown here is derived from an EMBL/GenBank/DDBJ whole genome shotgun (WGS) entry which is preliminary data.</text>
</comment>